<dbReference type="AlphaFoldDB" id="A0A9D1H4X4"/>
<evidence type="ECO:0000259" key="11">
    <source>
        <dbReference type="SMART" id="SM00845"/>
    </source>
</evidence>
<evidence type="ECO:0000256" key="2">
    <source>
        <dbReference type="ARBA" id="ARBA00011123"/>
    </source>
</evidence>
<dbReference type="NCBIfam" id="NF004012">
    <property type="entry name" value="PRK05477.1-2"/>
    <property type="match status" value="1"/>
</dbReference>
<evidence type="ECO:0000256" key="1">
    <source>
        <dbReference type="ARBA" id="ARBA00005306"/>
    </source>
</evidence>
<dbReference type="NCBIfam" id="NF004014">
    <property type="entry name" value="PRK05477.1-4"/>
    <property type="match status" value="1"/>
</dbReference>
<dbReference type="InterPro" id="IPR042114">
    <property type="entry name" value="GatB_C_1"/>
</dbReference>
<dbReference type="EC" id="6.3.5.-" evidence="10"/>
<dbReference type="Pfam" id="PF02934">
    <property type="entry name" value="GatB_N"/>
    <property type="match status" value="1"/>
</dbReference>
<dbReference type="InterPro" id="IPR014746">
    <property type="entry name" value="Gln_synth/guanido_kin_cat_dom"/>
</dbReference>
<dbReference type="GO" id="GO:0050567">
    <property type="term" value="F:glutaminyl-tRNA synthase (glutamine-hydrolyzing) activity"/>
    <property type="evidence" value="ECO:0007669"/>
    <property type="project" value="UniProtKB-UniRule"/>
</dbReference>
<comment type="catalytic activity">
    <reaction evidence="8 10">
        <text>L-aspartyl-tRNA(Asn) + L-glutamine + ATP + H2O = L-asparaginyl-tRNA(Asn) + L-glutamate + ADP + phosphate + 2 H(+)</text>
        <dbReference type="Rhea" id="RHEA:14513"/>
        <dbReference type="Rhea" id="RHEA-COMP:9674"/>
        <dbReference type="Rhea" id="RHEA-COMP:9677"/>
        <dbReference type="ChEBI" id="CHEBI:15377"/>
        <dbReference type="ChEBI" id="CHEBI:15378"/>
        <dbReference type="ChEBI" id="CHEBI:29985"/>
        <dbReference type="ChEBI" id="CHEBI:30616"/>
        <dbReference type="ChEBI" id="CHEBI:43474"/>
        <dbReference type="ChEBI" id="CHEBI:58359"/>
        <dbReference type="ChEBI" id="CHEBI:78515"/>
        <dbReference type="ChEBI" id="CHEBI:78516"/>
        <dbReference type="ChEBI" id="CHEBI:456216"/>
    </reaction>
</comment>
<dbReference type="InterPro" id="IPR003789">
    <property type="entry name" value="Asn/Gln_tRNA_amidoTrase-B-like"/>
</dbReference>
<dbReference type="Gene3D" id="1.10.10.410">
    <property type="match status" value="1"/>
</dbReference>
<comment type="subunit">
    <text evidence="2 10">Heterotrimer of A, B and C subunits.</text>
</comment>
<dbReference type="NCBIfam" id="TIGR00133">
    <property type="entry name" value="gatB"/>
    <property type="match status" value="1"/>
</dbReference>
<organism evidence="12 13">
    <name type="scientific">Candidatus Faecivivens stercoripullorum</name>
    <dbReference type="NCBI Taxonomy" id="2840805"/>
    <lineage>
        <taxon>Bacteria</taxon>
        <taxon>Bacillati</taxon>
        <taxon>Bacillota</taxon>
        <taxon>Clostridia</taxon>
        <taxon>Eubacteriales</taxon>
        <taxon>Oscillospiraceae</taxon>
        <taxon>Oscillospiraceae incertae sedis</taxon>
        <taxon>Candidatus Faecivivens</taxon>
    </lineage>
</organism>
<keyword evidence="4 10" id="KW-0547">Nucleotide-binding</keyword>
<dbReference type="EMBL" id="DVLW01000068">
    <property type="protein sequence ID" value="HIT94022.1"/>
    <property type="molecule type" value="Genomic_DNA"/>
</dbReference>
<evidence type="ECO:0000256" key="10">
    <source>
        <dbReference type="HAMAP-Rule" id="MF_00121"/>
    </source>
</evidence>
<feature type="domain" description="Asn/Gln amidotransferase" evidence="11">
    <location>
        <begin position="320"/>
        <end position="468"/>
    </location>
</feature>
<evidence type="ECO:0000313" key="12">
    <source>
        <dbReference type="EMBL" id="HIT94022.1"/>
    </source>
</evidence>
<dbReference type="GO" id="GO:0006412">
    <property type="term" value="P:translation"/>
    <property type="evidence" value="ECO:0007669"/>
    <property type="project" value="UniProtKB-UniRule"/>
</dbReference>
<dbReference type="Proteomes" id="UP000824160">
    <property type="component" value="Unassembled WGS sequence"/>
</dbReference>
<dbReference type="Gene3D" id="1.10.150.380">
    <property type="entry name" value="GatB domain, N-terminal subdomain"/>
    <property type="match status" value="1"/>
</dbReference>
<comment type="caution">
    <text evidence="12">The sequence shown here is derived from an EMBL/GenBank/DDBJ whole genome shotgun (WGS) entry which is preliminary data.</text>
</comment>
<evidence type="ECO:0000256" key="3">
    <source>
        <dbReference type="ARBA" id="ARBA00022598"/>
    </source>
</evidence>
<reference evidence="12" key="1">
    <citation type="submission" date="2020-10" db="EMBL/GenBank/DDBJ databases">
        <authorList>
            <person name="Gilroy R."/>
        </authorList>
    </citation>
    <scope>NUCLEOTIDE SEQUENCE</scope>
    <source>
        <strain evidence="12">ChiBcec7-5410</strain>
    </source>
</reference>
<accession>A0A9D1H4X4</accession>
<evidence type="ECO:0000256" key="7">
    <source>
        <dbReference type="ARBA" id="ARBA00024799"/>
    </source>
</evidence>
<evidence type="ECO:0000256" key="8">
    <source>
        <dbReference type="ARBA" id="ARBA00047380"/>
    </source>
</evidence>
<evidence type="ECO:0000256" key="6">
    <source>
        <dbReference type="ARBA" id="ARBA00022917"/>
    </source>
</evidence>
<dbReference type="FunFam" id="1.10.10.410:FF:000001">
    <property type="entry name" value="Aspartyl/glutamyl-tRNA(Asn/Gln) amidotransferase subunit B"/>
    <property type="match status" value="1"/>
</dbReference>
<dbReference type="Pfam" id="PF02637">
    <property type="entry name" value="GatB_Yqey"/>
    <property type="match status" value="1"/>
</dbReference>
<keyword evidence="5 10" id="KW-0067">ATP-binding</keyword>
<name>A0A9D1H4X4_9FIRM</name>
<dbReference type="GO" id="GO:0005524">
    <property type="term" value="F:ATP binding"/>
    <property type="evidence" value="ECO:0007669"/>
    <property type="project" value="UniProtKB-KW"/>
</dbReference>
<dbReference type="InterPro" id="IPR023168">
    <property type="entry name" value="GatB_Yqey_C_2"/>
</dbReference>
<dbReference type="InterPro" id="IPR018027">
    <property type="entry name" value="Asn/Gln_amidotransferase"/>
</dbReference>
<dbReference type="PANTHER" id="PTHR11659:SF4">
    <property type="entry name" value="ASPARTYL_GLUTAMYL-TRNA(GLN) AMIDOTRANSFERASE SUBUNIT B_E CATALYTIC DOMAIN-CONTAINING PROTEIN"/>
    <property type="match status" value="1"/>
</dbReference>
<dbReference type="HAMAP" id="MF_00121">
    <property type="entry name" value="GatB"/>
    <property type="match status" value="1"/>
</dbReference>
<evidence type="ECO:0000313" key="13">
    <source>
        <dbReference type="Proteomes" id="UP000824160"/>
    </source>
</evidence>
<gene>
    <name evidence="10 12" type="primary">gatB</name>
    <name evidence="12" type="ORF">IAC43_02435</name>
</gene>
<evidence type="ECO:0000256" key="4">
    <source>
        <dbReference type="ARBA" id="ARBA00022741"/>
    </source>
</evidence>
<dbReference type="InterPro" id="IPR017959">
    <property type="entry name" value="Asn/Gln-tRNA_amidoTrfase_suB/E"/>
</dbReference>
<evidence type="ECO:0000256" key="5">
    <source>
        <dbReference type="ARBA" id="ARBA00022840"/>
    </source>
</evidence>
<dbReference type="SUPFAM" id="SSF55931">
    <property type="entry name" value="Glutamine synthetase/guanido kinase"/>
    <property type="match status" value="1"/>
</dbReference>
<comment type="similarity">
    <text evidence="1 10">Belongs to the GatB/GatE family. GatB subfamily.</text>
</comment>
<keyword evidence="3 10" id="KW-0436">Ligase</keyword>
<dbReference type="PROSITE" id="PS01234">
    <property type="entry name" value="GATB"/>
    <property type="match status" value="1"/>
</dbReference>
<protein>
    <recommendedName>
        <fullName evidence="10">Aspartyl/glutamyl-tRNA(Asn/Gln) amidotransferase subunit B</fullName>
        <shortName evidence="10">Asp/Glu-ADT subunit B</shortName>
        <ecNumber evidence="10">6.3.5.-</ecNumber>
    </recommendedName>
</protein>
<keyword evidence="6 10" id="KW-0648">Protein biosynthesis</keyword>
<reference evidence="12" key="2">
    <citation type="journal article" date="2021" name="PeerJ">
        <title>Extensive microbial diversity within the chicken gut microbiome revealed by metagenomics and culture.</title>
        <authorList>
            <person name="Gilroy R."/>
            <person name="Ravi A."/>
            <person name="Getino M."/>
            <person name="Pursley I."/>
            <person name="Horton D.L."/>
            <person name="Alikhan N.F."/>
            <person name="Baker D."/>
            <person name="Gharbi K."/>
            <person name="Hall N."/>
            <person name="Watson M."/>
            <person name="Adriaenssens E.M."/>
            <person name="Foster-Nyarko E."/>
            <person name="Jarju S."/>
            <person name="Secka A."/>
            <person name="Antonio M."/>
            <person name="Oren A."/>
            <person name="Chaudhuri R.R."/>
            <person name="La Ragione R."/>
            <person name="Hildebrand F."/>
            <person name="Pallen M.J."/>
        </authorList>
    </citation>
    <scope>NUCLEOTIDE SEQUENCE</scope>
    <source>
        <strain evidence="12">ChiBcec7-5410</strain>
    </source>
</reference>
<comment type="function">
    <text evidence="7 10">Allows the formation of correctly charged Asn-tRNA(Asn) or Gln-tRNA(Gln) through the transamidation of misacylated Asp-tRNA(Asn) or Glu-tRNA(Gln) in organisms which lack either or both of asparaginyl-tRNA or glutaminyl-tRNA synthetases. The reaction takes place in the presence of glutamine and ATP through an activated phospho-Asp-tRNA(Asn) or phospho-Glu-tRNA(Gln).</text>
</comment>
<dbReference type="PANTHER" id="PTHR11659">
    <property type="entry name" value="GLUTAMYL-TRNA GLN AMIDOTRANSFERASE SUBUNIT B MITOCHONDRIAL AND PROKARYOTIC PET112-RELATED"/>
    <property type="match status" value="1"/>
</dbReference>
<comment type="catalytic activity">
    <reaction evidence="9 10">
        <text>L-glutamyl-tRNA(Gln) + L-glutamine + ATP + H2O = L-glutaminyl-tRNA(Gln) + L-glutamate + ADP + phosphate + H(+)</text>
        <dbReference type="Rhea" id="RHEA:17521"/>
        <dbReference type="Rhea" id="RHEA-COMP:9681"/>
        <dbReference type="Rhea" id="RHEA-COMP:9684"/>
        <dbReference type="ChEBI" id="CHEBI:15377"/>
        <dbReference type="ChEBI" id="CHEBI:15378"/>
        <dbReference type="ChEBI" id="CHEBI:29985"/>
        <dbReference type="ChEBI" id="CHEBI:30616"/>
        <dbReference type="ChEBI" id="CHEBI:43474"/>
        <dbReference type="ChEBI" id="CHEBI:58359"/>
        <dbReference type="ChEBI" id="CHEBI:78520"/>
        <dbReference type="ChEBI" id="CHEBI:78521"/>
        <dbReference type="ChEBI" id="CHEBI:456216"/>
    </reaction>
</comment>
<dbReference type="InterPro" id="IPR006075">
    <property type="entry name" value="Asn/Gln-tRNA_Trfase_suB/E_cat"/>
</dbReference>
<proteinExistence type="inferred from homology"/>
<dbReference type="SMART" id="SM00845">
    <property type="entry name" value="GatB_Yqey"/>
    <property type="match status" value="1"/>
</dbReference>
<dbReference type="SUPFAM" id="SSF89095">
    <property type="entry name" value="GatB/YqeY motif"/>
    <property type="match status" value="1"/>
</dbReference>
<evidence type="ECO:0000256" key="9">
    <source>
        <dbReference type="ARBA" id="ARBA00047913"/>
    </source>
</evidence>
<dbReference type="InterPro" id="IPR017958">
    <property type="entry name" value="Gln-tRNA_amidoTrfase_suB_CS"/>
</dbReference>
<dbReference type="InterPro" id="IPR004413">
    <property type="entry name" value="GatB"/>
</dbReference>
<sequence>MVIGLEVHVELKTKTKIFCSCPTDFGADPNTHVCPVCMGMPGSLPVLNRKVVEYAIKAGMATGCKIARYSKQDRKNYFYPDLPKAYQISQYDLPLCEHGHLDIETSAGSKRIGITRIHIEEDAGKLVHDKSGTFIDCNRCGVPLIEIVSEPDIRSAEEAVAYLQKLRATILYTGISDCRMQEGSLRCDVNLSVHKPGEPFGTRTEMKNLNSFQYVQKAIEYEYRRQVEAIENGEEIVQETRRFDEKSGKTFSMRRKEDANDYRYFPDPDLAPIEMSEQQLDMLEASIPILPDARKAKYIEQFGLTAFDAEMLTATPETADYFEAVCTETSYHKQAANLMLTEVFRLMSAEGEDTVQIPVSSGHLAKLVSMTVDGQINSSTEKKVLGELWKLGDQDPEEYVRSHDLLQLSDPVLLEQLVDDAIAQNPKSVADFKKGKTNALKSLVGQIMGKTGGRANPVIVQQLIDQKSQNW</sequence>